<reference evidence="3" key="1">
    <citation type="submission" date="2021-05" db="EMBL/GenBank/DDBJ databases">
        <title>Infant gut strain persistence is associated with maternal origin, phylogeny, and functional potential including surface adhesion and iron acquisition.</title>
        <authorList>
            <person name="Lou Y.C."/>
        </authorList>
    </citation>
    <scope>NUCLEOTIDE SEQUENCE</scope>
    <source>
        <strain evidence="3">L3_122_031G1_dasL3_122_031G1_maxbin2.maxbin.025s ta_sub</strain>
    </source>
</reference>
<dbReference type="Proteomes" id="UP000703822">
    <property type="component" value="Unassembled WGS sequence"/>
</dbReference>
<evidence type="ECO:0000256" key="1">
    <source>
        <dbReference type="ARBA" id="ARBA00002953"/>
    </source>
</evidence>
<protein>
    <submittedName>
        <fullName evidence="3">1,4-alpha-glucan branching enzyme</fullName>
        <ecNumber evidence="3">2.4.1.18</ecNumber>
    </submittedName>
</protein>
<evidence type="ECO:0000313" key="4">
    <source>
        <dbReference type="Proteomes" id="UP000703822"/>
    </source>
</evidence>
<evidence type="ECO:0000259" key="2">
    <source>
        <dbReference type="Pfam" id="PF02922"/>
    </source>
</evidence>
<dbReference type="AlphaFoldDB" id="A0A943LVV5"/>
<dbReference type="SUPFAM" id="SSF81296">
    <property type="entry name" value="E set domains"/>
    <property type="match status" value="1"/>
</dbReference>
<sequence length="83" mass="9522">MNLDEAMYTFGTGENFHLQNYLGVHELEGEEGFVFRVWAPHAEQIQVIGDFTGWFDTPLDMTKNHIGVWEATSSLPEEGQLYK</sequence>
<dbReference type="Gene3D" id="2.60.40.10">
    <property type="entry name" value="Immunoglobulins"/>
    <property type="match status" value="1"/>
</dbReference>
<accession>A0A943LVV5</accession>
<name>A0A943LVV5_STRVE</name>
<dbReference type="CDD" id="cd02855">
    <property type="entry name" value="E_set_GBE_prok_N"/>
    <property type="match status" value="1"/>
</dbReference>
<dbReference type="EMBL" id="JAHAGS010000213">
    <property type="protein sequence ID" value="MBS6098320.1"/>
    <property type="molecule type" value="Genomic_DNA"/>
</dbReference>
<dbReference type="InterPro" id="IPR013783">
    <property type="entry name" value="Ig-like_fold"/>
</dbReference>
<dbReference type="InterPro" id="IPR014756">
    <property type="entry name" value="Ig_E-set"/>
</dbReference>
<comment type="caution">
    <text evidence="3">The sequence shown here is derived from an EMBL/GenBank/DDBJ whole genome shotgun (WGS) entry which is preliminary data.</text>
</comment>
<keyword evidence="3" id="KW-0328">Glycosyltransferase</keyword>
<dbReference type="EC" id="2.4.1.18" evidence="3"/>
<dbReference type="GO" id="GO:0004553">
    <property type="term" value="F:hydrolase activity, hydrolyzing O-glycosyl compounds"/>
    <property type="evidence" value="ECO:0007669"/>
    <property type="project" value="InterPro"/>
</dbReference>
<dbReference type="GO" id="GO:0003844">
    <property type="term" value="F:1,4-alpha-glucan branching enzyme activity"/>
    <property type="evidence" value="ECO:0007669"/>
    <property type="project" value="UniProtKB-EC"/>
</dbReference>
<dbReference type="GO" id="GO:0005975">
    <property type="term" value="P:carbohydrate metabolic process"/>
    <property type="evidence" value="ECO:0007669"/>
    <property type="project" value="InterPro"/>
</dbReference>
<dbReference type="Pfam" id="PF02922">
    <property type="entry name" value="CBM_48"/>
    <property type="match status" value="1"/>
</dbReference>
<evidence type="ECO:0000313" key="3">
    <source>
        <dbReference type="EMBL" id="MBS6098320.1"/>
    </source>
</evidence>
<feature type="domain" description="Glycoside hydrolase family 13 N-terminal" evidence="2">
    <location>
        <begin position="22"/>
        <end position="83"/>
    </location>
</feature>
<feature type="non-terminal residue" evidence="3">
    <location>
        <position position="83"/>
    </location>
</feature>
<comment type="function">
    <text evidence="1">Catalyzes the formation of the alpha-1,6-glucosidic linkages in glycogen by scission of a 1,4-alpha-linked oligosaccharide from growing alpha-1,4-glucan chains and the subsequent attachment of the oligosaccharide to the alpha-1,6 position.</text>
</comment>
<dbReference type="InterPro" id="IPR044143">
    <property type="entry name" value="GlgB_N_E_set_prok"/>
</dbReference>
<gene>
    <name evidence="3" type="ORF">KH901_07710</name>
</gene>
<dbReference type="InterPro" id="IPR004193">
    <property type="entry name" value="Glyco_hydro_13_N"/>
</dbReference>
<organism evidence="3 4">
    <name type="scientific">Streptococcus vestibularis</name>
    <dbReference type="NCBI Taxonomy" id="1343"/>
    <lineage>
        <taxon>Bacteria</taxon>
        <taxon>Bacillati</taxon>
        <taxon>Bacillota</taxon>
        <taxon>Bacilli</taxon>
        <taxon>Lactobacillales</taxon>
        <taxon>Streptococcaceae</taxon>
        <taxon>Streptococcus</taxon>
    </lineage>
</organism>
<proteinExistence type="predicted"/>
<keyword evidence="3" id="KW-0808">Transferase</keyword>